<evidence type="ECO:0000313" key="3">
    <source>
        <dbReference type="Proteomes" id="UP001182556"/>
    </source>
</evidence>
<sequence length="267" mass="29130">MSESSIYTQFFSKVAASDAYKLLRTLRDCWGRSQEHDLTDDIKTINAGGEPVWIKSLRDTASAIDSQMSLYKLGRSNLPPAFRRTCDEILRKLKHDVGSNKLAVQTLNTAIAEYVTNPCPATLQDVSQAKEAPMKRFEQNSETLDVLLKLAATSYVTHAVSLLLENPHGDIDTLQTSDGSGGPPRKRRGKTEDQAGAPSAPSQTSVPPHPLACRLKQRITDIARNLKSSKDPDSALEECEAASTLVISWIDAQCSNNEQGGGTMVQT</sequence>
<evidence type="ECO:0000256" key="1">
    <source>
        <dbReference type="SAM" id="MobiDB-lite"/>
    </source>
</evidence>
<feature type="region of interest" description="Disordered" evidence="1">
    <location>
        <begin position="169"/>
        <end position="210"/>
    </location>
</feature>
<proteinExistence type="predicted"/>
<dbReference type="AlphaFoldDB" id="A0AAD9FR15"/>
<reference evidence="2" key="1">
    <citation type="submission" date="2023-02" db="EMBL/GenBank/DDBJ databases">
        <title>Identification and recombinant expression of a fungal hydrolase from Papiliotrema laurentii that hydrolyzes apple cutin and clears colloidal polyester polyurethane.</title>
        <authorList>
            <consortium name="DOE Joint Genome Institute"/>
            <person name="Roman V.A."/>
            <person name="Bojanowski C."/>
            <person name="Crable B.R."/>
            <person name="Wagner D.N."/>
            <person name="Hung C.S."/>
            <person name="Nadeau L.J."/>
            <person name="Schratz L."/>
            <person name="Haridas S."/>
            <person name="Pangilinan J."/>
            <person name="Lipzen A."/>
            <person name="Na H."/>
            <person name="Yan M."/>
            <person name="Ng V."/>
            <person name="Grigoriev I.V."/>
            <person name="Spatafora J.W."/>
            <person name="Barlow D."/>
            <person name="Biffinger J."/>
            <person name="Kelley-Loughnane N."/>
            <person name="Varaljay V.A."/>
            <person name="Crookes-Goodson W.J."/>
        </authorList>
    </citation>
    <scope>NUCLEOTIDE SEQUENCE</scope>
    <source>
        <strain evidence="2">5307AH</strain>
    </source>
</reference>
<evidence type="ECO:0000313" key="2">
    <source>
        <dbReference type="EMBL" id="KAK1924619.1"/>
    </source>
</evidence>
<organism evidence="2 3">
    <name type="scientific">Papiliotrema laurentii</name>
    <name type="common">Cryptococcus laurentii</name>
    <dbReference type="NCBI Taxonomy" id="5418"/>
    <lineage>
        <taxon>Eukaryota</taxon>
        <taxon>Fungi</taxon>
        <taxon>Dikarya</taxon>
        <taxon>Basidiomycota</taxon>
        <taxon>Agaricomycotina</taxon>
        <taxon>Tremellomycetes</taxon>
        <taxon>Tremellales</taxon>
        <taxon>Rhynchogastremaceae</taxon>
        <taxon>Papiliotrema</taxon>
    </lineage>
</organism>
<name>A0AAD9FR15_PAPLA</name>
<keyword evidence="3" id="KW-1185">Reference proteome</keyword>
<gene>
    <name evidence="2" type="ORF">DB88DRAFT_472010</name>
</gene>
<dbReference type="EMBL" id="JAODAN010000004">
    <property type="protein sequence ID" value="KAK1924619.1"/>
    <property type="molecule type" value="Genomic_DNA"/>
</dbReference>
<accession>A0AAD9FR15</accession>
<comment type="caution">
    <text evidence="2">The sequence shown here is derived from an EMBL/GenBank/DDBJ whole genome shotgun (WGS) entry which is preliminary data.</text>
</comment>
<dbReference type="Proteomes" id="UP001182556">
    <property type="component" value="Unassembled WGS sequence"/>
</dbReference>
<protein>
    <submittedName>
        <fullName evidence="2">Uncharacterized protein</fullName>
    </submittedName>
</protein>